<dbReference type="PANTHER" id="PTHR38451:SF1">
    <property type="entry name" value="TRNA (ADENINE(22)-N(1))-METHYLTRANSFERASE"/>
    <property type="match status" value="1"/>
</dbReference>
<proteinExistence type="predicted"/>
<keyword evidence="1" id="KW-0489">Methyltransferase</keyword>
<accession>A0A9X3FLM6</accession>
<dbReference type="RefSeq" id="WP_268751360.1">
    <property type="nucleotide sequence ID" value="NZ_JAPRFQ010000001.1"/>
</dbReference>
<dbReference type="InterPro" id="IPR006901">
    <property type="entry name" value="TrmK"/>
</dbReference>
<dbReference type="SUPFAM" id="SSF53335">
    <property type="entry name" value="S-adenosyl-L-methionine-dependent methyltransferases"/>
    <property type="match status" value="1"/>
</dbReference>
<dbReference type="GO" id="GO:0160105">
    <property type="term" value="F:tRNA (adenine(22)-N1)-methyltransferase activity"/>
    <property type="evidence" value="ECO:0007669"/>
    <property type="project" value="InterPro"/>
</dbReference>
<dbReference type="AlphaFoldDB" id="A0A9X3FLM6"/>
<keyword evidence="2" id="KW-1185">Reference proteome</keyword>
<dbReference type="PANTHER" id="PTHR38451">
    <property type="entry name" value="TRNA (ADENINE(22)-N(1))-METHYLTRANSFERASE"/>
    <property type="match status" value="1"/>
</dbReference>
<evidence type="ECO:0000313" key="2">
    <source>
        <dbReference type="Proteomes" id="UP001146670"/>
    </source>
</evidence>
<dbReference type="InterPro" id="IPR029063">
    <property type="entry name" value="SAM-dependent_MTases_sf"/>
</dbReference>
<gene>
    <name evidence="1" type="ORF">OW157_00445</name>
</gene>
<protein>
    <submittedName>
        <fullName evidence="1">Class I SAM-dependent methyltransferase</fullName>
    </submittedName>
</protein>
<keyword evidence="1" id="KW-0808">Transferase</keyword>
<dbReference type="EMBL" id="JAPRFR010000001">
    <property type="protein sequence ID" value="MCZ0725033.1"/>
    <property type="molecule type" value="Genomic_DNA"/>
</dbReference>
<dbReference type="Gene3D" id="3.40.50.150">
    <property type="entry name" value="Vaccinia Virus protein VP39"/>
    <property type="match status" value="1"/>
</dbReference>
<dbReference type="Gene3D" id="1.10.287.1890">
    <property type="match status" value="1"/>
</dbReference>
<dbReference type="Proteomes" id="UP001146670">
    <property type="component" value="Unassembled WGS sequence"/>
</dbReference>
<evidence type="ECO:0000313" key="1">
    <source>
        <dbReference type="EMBL" id="MCZ0725033.1"/>
    </source>
</evidence>
<reference evidence="1" key="1">
    <citation type="submission" date="2022-12" db="EMBL/GenBank/DDBJ databases">
        <title>Description and comparative metabolic analysis of Aerococcus sp. nov., isolated from the feces of a pig.</title>
        <authorList>
            <person name="Chang Y.-H."/>
        </authorList>
    </citation>
    <scope>NUCLEOTIDE SEQUENCE</scope>
    <source>
        <strain evidence="1">YH-aer222</strain>
    </source>
</reference>
<name>A0A9X3FLM6_9LACT</name>
<comment type="caution">
    <text evidence="1">The sequence shown here is derived from an EMBL/GenBank/DDBJ whole genome shotgun (WGS) entry which is preliminary data.</text>
</comment>
<dbReference type="PIRSF" id="PIRSF018637">
    <property type="entry name" value="TrmK"/>
    <property type="match status" value="1"/>
</dbReference>
<organism evidence="1 2">
    <name type="scientific">Aerococcus kribbianus</name>
    <dbReference type="NCBI Taxonomy" id="2999064"/>
    <lineage>
        <taxon>Bacteria</taxon>
        <taxon>Bacillati</taxon>
        <taxon>Bacillota</taxon>
        <taxon>Bacilli</taxon>
        <taxon>Lactobacillales</taxon>
        <taxon>Aerococcaceae</taxon>
        <taxon>Aerococcus</taxon>
    </lineage>
</organism>
<dbReference type="Pfam" id="PF04816">
    <property type="entry name" value="TrmK"/>
    <property type="match status" value="1"/>
</dbReference>
<sequence>MNSKHLSKRLNKVADYVQAGARLADIGSDHAYLPVYLVKEGKIDFAIAGEVVDGPYQSAVQEVAREGVEDQVFPRFGDGLEVVTEADQIDTLTICGMGGKLITEILDRGLTKARFPKPPQLILQANVYEAGLRRYLLSHHYDIVAETIVAEAGKFYEIMLAQYRDQVSDWSEQELQFGRYIAQNQPDVFKAKWQSVRQRHQMVLAGLDQAQTQAAKTKHKEFSRLIAEIDQVLED</sequence>
<dbReference type="GO" id="GO:0032259">
    <property type="term" value="P:methylation"/>
    <property type="evidence" value="ECO:0007669"/>
    <property type="project" value="UniProtKB-KW"/>
</dbReference>